<protein>
    <recommendedName>
        <fullName evidence="3">Phage virion morphogenesis family protein</fullName>
    </recommendedName>
</protein>
<name>A0A1N7QRY9_9FLAO</name>
<evidence type="ECO:0008006" key="3">
    <source>
        <dbReference type="Google" id="ProtNLM"/>
    </source>
</evidence>
<dbReference type="AlphaFoldDB" id="A0A1N7QRY9"/>
<sequence length="175" mass="20050">MDISQFTSLLNKKSKELKNYTITQFPSKAGKIAMRFVNNNFREQGYRGTTFKAWKANKRGSTILVKTGKLRAATYFTTQPGQFTIKNPMKYAKIHNEGFSGKIKVKAHSRNKYKKTRVGNQTMTMKSGQGKVKAHDRNVNIPRRQFIPTEDNPSPTLYKNILRATAKDIDKIMNK</sequence>
<accession>A0A1N7QRY9</accession>
<dbReference type="STRING" id="373668.SAMN05421786_11529"/>
<gene>
    <name evidence="1" type="ORF">SAMN05421786_11529</name>
</gene>
<reference evidence="2" key="1">
    <citation type="submission" date="2017-01" db="EMBL/GenBank/DDBJ databases">
        <authorList>
            <person name="Varghese N."/>
            <person name="Submissions S."/>
        </authorList>
    </citation>
    <scope>NUCLEOTIDE SEQUENCE [LARGE SCALE GENOMIC DNA]</scope>
    <source>
        <strain evidence="2">DSM 18017</strain>
    </source>
</reference>
<evidence type="ECO:0000313" key="2">
    <source>
        <dbReference type="Proteomes" id="UP000186744"/>
    </source>
</evidence>
<keyword evidence="2" id="KW-1185">Reference proteome</keyword>
<dbReference type="OrthoDB" id="964176at2"/>
<dbReference type="RefSeq" id="WP_076554134.1">
    <property type="nucleotide sequence ID" value="NZ_FTOL01000015.1"/>
</dbReference>
<evidence type="ECO:0000313" key="1">
    <source>
        <dbReference type="EMBL" id="SIT25568.1"/>
    </source>
</evidence>
<proteinExistence type="predicted"/>
<organism evidence="1 2">
    <name type="scientific">Chryseobacterium ureilyticum</name>
    <dbReference type="NCBI Taxonomy" id="373668"/>
    <lineage>
        <taxon>Bacteria</taxon>
        <taxon>Pseudomonadati</taxon>
        <taxon>Bacteroidota</taxon>
        <taxon>Flavobacteriia</taxon>
        <taxon>Flavobacteriales</taxon>
        <taxon>Weeksellaceae</taxon>
        <taxon>Chryseobacterium group</taxon>
        <taxon>Chryseobacterium</taxon>
    </lineage>
</organism>
<dbReference type="Proteomes" id="UP000186744">
    <property type="component" value="Unassembled WGS sequence"/>
</dbReference>
<dbReference type="EMBL" id="FTOL01000015">
    <property type="protein sequence ID" value="SIT25568.1"/>
    <property type="molecule type" value="Genomic_DNA"/>
</dbReference>